<dbReference type="Proteomes" id="UP000199180">
    <property type="component" value="Unassembled WGS sequence"/>
</dbReference>
<proteinExistence type="predicted"/>
<dbReference type="AlphaFoldDB" id="A0A1I0GQ51"/>
<feature type="region of interest" description="Disordered" evidence="1">
    <location>
        <begin position="1"/>
        <end position="59"/>
    </location>
</feature>
<dbReference type="PANTHER" id="PTHR35893:SF3">
    <property type="entry name" value="INNER MEMBRANE PROTEIN"/>
    <property type="match status" value="1"/>
</dbReference>
<dbReference type="STRING" id="364199.SAMN04489858_10920"/>
<dbReference type="InterPro" id="IPR010279">
    <property type="entry name" value="YqjD/ElaB"/>
</dbReference>
<dbReference type="EMBL" id="FOHO01000009">
    <property type="protein sequence ID" value="SET73202.1"/>
    <property type="molecule type" value="Genomic_DNA"/>
</dbReference>
<accession>A0A1I0GQ51</accession>
<evidence type="ECO:0000313" key="3">
    <source>
        <dbReference type="EMBL" id="SET73202.1"/>
    </source>
</evidence>
<gene>
    <name evidence="3" type="ORF">SAMN04489858_10920</name>
</gene>
<feature type="domain" description="DUF883" evidence="2">
    <location>
        <begin position="86"/>
        <end position="113"/>
    </location>
</feature>
<evidence type="ECO:0000256" key="1">
    <source>
        <dbReference type="SAM" id="MobiDB-lite"/>
    </source>
</evidence>
<dbReference type="InterPro" id="IPR043605">
    <property type="entry name" value="DUF883_C"/>
</dbReference>
<sequence length="113" mass="12448">MSNPNEAAKSAKAEAESQFERVKERGAEMAGNVREAGREYAEKARQRGQDYADRARDQADHLYEAGSRRADEAAFYAELGYEEVSDVVRRNPVQSLGIAAGVGFLLGLIVARR</sequence>
<organism evidence="3 4">
    <name type="scientific">Paracoccus homiensis</name>
    <dbReference type="NCBI Taxonomy" id="364199"/>
    <lineage>
        <taxon>Bacteria</taxon>
        <taxon>Pseudomonadati</taxon>
        <taxon>Pseudomonadota</taxon>
        <taxon>Alphaproteobacteria</taxon>
        <taxon>Rhodobacterales</taxon>
        <taxon>Paracoccaceae</taxon>
        <taxon>Paracoccus</taxon>
    </lineage>
</organism>
<evidence type="ECO:0000259" key="2">
    <source>
        <dbReference type="Pfam" id="PF19029"/>
    </source>
</evidence>
<feature type="compositionally biased region" description="Basic and acidic residues" evidence="1">
    <location>
        <begin position="9"/>
        <end position="27"/>
    </location>
</feature>
<name>A0A1I0GQ51_9RHOB</name>
<protein>
    <submittedName>
        <fullName evidence="3">Membrane-anchored ribosome-binding protein, inhibits growth in stationary phase, ElaB/YqjD/DUF883 family</fullName>
    </submittedName>
</protein>
<reference evidence="3 4" key="1">
    <citation type="submission" date="2016-10" db="EMBL/GenBank/DDBJ databases">
        <authorList>
            <person name="de Groot N.N."/>
        </authorList>
    </citation>
    <scope>NUCLEOTIDE SEQUENCE [LARGE SCALE GENOMIC DNA]</scope>
    <source>
        <strain evidence="3 4">DSM 17862</strain>
    </source>
</reference>
<dbReference type="RefSeq" id="WP_245739441.1">
    <property type="nucleotide sequence ID" value="NZ_FOHO01000009.1"/>
</dbReference>
<dbReference type="GO" id="GO:0043022">
    <property type="term" value="F:ribosome binding"/>
    <property type="evidence" value="ECO:0007669"/>
    <property type="project" value="InterPro"/>
</dbReference>
<feature type="compositionally biased region" description="Basic and acidic residues" evidence="1">
    <location>
        <begin position="35"/>
        <end position="59"/>
    </location>
</feature>
<dbReference type="Pfam" id="PF19029">
    <property type="entry name" value="DUF883_C"/>
    <property type="match status" value="1"/>
</dbReference>
<keyword evidence="4" id="KW-1185">Reference proteome</keyword>
<evidence type="ECO:0000313" key="4">
    <source>
        <dbReference type="Proteomes" id="UP000199180"/>
    </source>
</evidence>
<dbReference type="PANTHER" id="PTHR35893">
    <property type="entry name" value="INNER MEMBRANE PROTEIN-RELATED"/>
    <property type="match status" value="1"/>
</dbReference>